<keyword evidence="1" id="KW-0028">Amino-acid biosynthesis</keyword>
<dbReference type="SUPFAM" id="SSF51161">
    <property type="entry name" value="Trimeric LpxA-like enzymes"/>
    <property type="match status" value="1"/>
</dbReference>
<gene>
    <name evidence="4" type="ORF">KK083_13290</name>
</gene>
<dbReference type="RefSeq" id="WP_254163731.1">
    <property type="nucleotide sequence ID" value="NZ_JAHESF010000011.1"/>
</dbReference>
<evidence type="ECO:0000256" key="2">
    <source>
        <dbReference type="ARBA" id="ARBA00022679"/>
    </source>
</evidence>
<keyword evidence="2" id="KW-0808">Transferase</keyword>
<dbReference type="GO" id="GO:0016746">
    <property type="term" value="F:acyltransferase activity"/>
    <property type="evidence" value="ECO:0007669"/>
    <property type="project" value="UniProtKB-KW"/>
</dbReference>
<dbReference type="PANTHER" id="PTHR42811">
    <property type="entry name" value="SERINE ACETYLTRANSFERASE"/>
    <property type="match status" value="1"/>
</dbReference>
<dbReference type="EMBL" id="JAHESF010000011">
    <property type="protein sequence ID" value="MBT1697861.1"/>
    <property type="molecule type" value="Genomic_DNA"/>
</dbReference>
<evidence type="ECO:0000256" key="3">
    <source>
        <dbReference type="ARBA" id="ARBA00023315"/>
    </source>
</evidence>
<evidence type="ECO:0000313" key="4">
    <source>
        <dbReference type="EMBL" id="MBT1697861.1"/>
    </source>
</evidence>
<name>A0AAP2DK50_9BACT</name>
<proteinExistence type="predicted"/>
<comment type="caution">
    <text evidence="4">The sequence shown here is derived from an EMBL/GenBank/DDBJ whole genome shotgun (WGS) entry which is preliminary data.</text>
</comment>
<dbReference type="InterPro" id="IPR053376">
    <property type="entry name" value="Serine_acetyltransferase"/>
</dbReference>
<keyword evidence="3" id="KW-0012">Acyltransferase</keyword>
<dbReference type="InterPro" id="IPR042122">
    <property type="entry name" value="Ser_AcTrfase_N_sf"/>
</dbReference>
<keyword evidence="5" id="KW-1185">Reference proteome</keyword>
<accession>A0AAP2DK50</accession>
<dbReference type="InterPro" id="IPR045304">
    <property type="entry name" value="LbH_SAT"/>
</dbReference>
<evidence type="ECO:0000256" key="1">
    <source>
        <dbReference type="ARBA" id="ARBA00022605"/>
    </source>
</evidence>
<dbReference type="CDD" id="cd03354">
    <property type="entry name" value="LbH_SAT"/>
    <property type="match status" value="1"/>
</dbReference>
<protein>
    <submittedName>
        <fullName evidence="4">Serine acetyltransferase</fullName>
    </submittedName>
</protein>
<dbReference type="AlphaFoldDB" id="A0AAP2DK50"/>
<dbReference type="Gene3D" id="1.10.3130.10">
    <property type="entry name" value="serine acetyltransferase, domain 1"/>
    <property type="match status" value="1"/>
</dbReference>
<reference evidence="4 5" key="1">
    <citation type="submission" date="2021-05" db="EMBL/GenBank/DDBJ databases">
        <title>A Polyphasic approach of four new species of the genus Ohtaekwangia: Ohtaekwangia histidinii sp. nov., Ohtaekwangia cretensis sp. nov., Ohtaekwangia indiensis sp. nov., Ohtaekwangia reichenbachii sp. nov. from diverse environment.</title>
        <authorList>
            <person name="Octaviana S."/>
        </authorList>
    </citation>
    <scope>NUCLEOTIDE SEQUENCE [LARGE SCALE GENOMIC DNA]</scope>
    <source>
        <strain evidence="4 5">PWU4</strain>
    </source>
</reference>
<sequence length="283" mass="31208">MDKAFLAKLFRTHQACPICPSPAEVSSFFSDLLGTLFADFSQTKFPSPEDFERHIETLKADLIRILQYNPERENGDAARIAAQFFDNIPALYDTINDDVTAMYEGDPAARSRNEVIRTYPGFYAIAAYRIAHALLTLRIHEIPRIITEHAHSRTGIDIHPGATIGKHFCIDHGTGVVIGETTVIGDNVKIYQGVTLGALSVSKEDAEKKRHPTLEDGVVVYAGATILGGETVIGHDSVIGGNVWLTKSVPPYSKIYYQAKMYNHDSGHTDVVVFRSDGTGPRY</sequence>
<dbReference type="Proteomes" id="UP001319200">
    <property type="component" value="Unassembled WGS sequence"/>
</dbReference>
<dbReference type="GO" id="GO:0008652">
    <property type="term" value="P:amino acid biosynthetic process"/>
    <property type="evidence" value="ECO:0007669"/>
    <property type="project" value="UniProtKB-KW"/>
</dbReference>
<dbReference type="Gene3D" id="2.160.10.10">
    <property type="entry name" value="Hexapeptide repeat proteins"/>
    <property type="match status" value="1"/>
</dbReference>
<organism evidence="4 5">
    <name type="scientific">Chryseosolibacter histidini</name>
    <dbReference type="NCBI Taxonomy" id="2782349"/>
    <lineage>
        <taxon>Bacteria</taxon>
        <taxon>Pseudomonadati</taxon>
        <taxon>Bacteroidota</taxon>
        <taxon>Cytophagia</taxon>
        <taxon>Cytophagales</taxon>
        <taxon>Chryseotaleaceae</taxon>
        <taxon>Chryseosolibacter</taxon>
    </lineage>
</organism>
<dbReference type="InterPro" id="IPR011004">
    <property type="entry name" value="Trimer_LpxA-like_sf"/>
</dbReference>
<dbReference type="NCBIfam" id="NF041874">
    <property type="entry name" value="EPS_EpsC"/>
    <property type="match status" value="1"/>
</dbReference>
<evidence type="ECO:0000313" key="5">
    <source>
        <dbReference type="Proteomes" id="UP001319200"/>
    </source>
</evidence>